<proteinExistence type="inferred from homology"/>
<dbReference type="Proteomes" id="UP000824469">
    <property type="component" value="Unassembled WGS sequence"/>
</dbReference>
<evidence type="ECO:0000256" key="2">
    <source>
        <dbReference type="ARBA" id="ARBA00022692"/>
    </source>
</evidence>
<comment type="similarity">
    <text evidence="1">Belongs to the TMEM53 family.</text>
</comment>
<protein>
    <submittedName>
        <fullName evidence="7">Uncharacterized protein</fullName>
    </submittedName>
</protein>
<dbReference type="EMBL" id="JAHRHJ020003813">
    <property type="protein sequence ID" value="KAH9289362.1"/>
    <property type="molecule type" value="Genomic_DNA"/>
</dbReference>
<evidence type="ECO:0000256" key="1">
    <source>
        <dbReference type="ARBA" id="ARBA00007387"/>
    </source>
</evidence>
<feature type="non-terminal residue" evidence="7">
    <location>
        <position position="174"/>
    </location>
</feature>
<name>A0AA38F5U3_TAXCH</name>
<dbReference type="GO" id="GO:0005640">
    <property type="term" value="C:nuclear outer membrane"/>
    <property type="evidence" value="ECO:0007669"/>
    <property type="project" value="UniProtKB-SubCell"/>
</dbReference>
<dbReference type="InterPro" id="IPR008547">
    <property type="entry name" value="DUF829_TMEM53"/>
</dbReference>
<evidence type="ECO:0000256" key="4">
    <source>
        <dbReference type="ARBA" id="ARBA00023136"/>
    </source>
</evidence>
<dbReference type="AlphaFoldDB" id="A0AA38F5U3"/>
<accession>A0AA38F5U3</accession>
<reference evidence="7 8" key="1">
    <citation type="journal article" date="2021" name="Nat. Plants">
        <title>The Taxus genome provides insights into paclitaxel biosynthesis.</title>
        <authorList>
            <person name="Xiong X."/>
            <person name="Gou J."/>
            <person name="Liao Q."/>
            <person name="Li Y."/>
            <person name="Zhou Q."/>
            <person name="Bi G."/>
            <person name="Li C."/>
            <person name="Du R."/>
            <person name="Wang X."/>
            <person name="Sun T."/>
            <person name="Guo L."/>
            <person name="Liang H."/>
            <person name="Lu P."/>
            <person name="Wu Y."/>
            <person name="Zhang Z."/>
            <person name="Ro D.K."/>
            <person name="Shang Y."/>
            <person name="Huang S."/>
            <person name="Yan J."/>
        </authorList>
    </citation>
    <scope>NUCLEOTIDE SEQUENCE [LARGE SCALE GENOMIC DNA]</scope>
    <source>
        <strain evidence="7">Ta-2019</strain>
    </source>
</reference>
<evidence type="ECO:0000256" key="3">
    <source>
        <dbReference type="ARBA" id="ARBA00022989"/>
    </source>
</evidence>
<organism evidence="7 8">
    <name type="scientific">Taxus chinensis</name>
    <name type="common">Chinese yew</name>
    <name type="synonym">Taxus wallichiana var. chinensis</name>
    <dbReference type="NCBI Taxonomy" id="29808"/>
    <lineage>
        <taxon>Eukaryota</taxon>
        <taxon>Viridiplantae</taxon>
        <taxon>Streptophyta</taxon>
        <taxon>Embryophyta</taxon>
        <taxon>Tracheophyta</taxon>
        <taxon>Spermatophyta</taxon>
        <taxon>Pinopsida</taxon>
        <taxon>Pinidae</taxon>
        <taxon>Conifers II</taxon>
        <taxon>Cupressales</taxon>
        <taxon>Taxaceae</taxon>
        <taxon>Taxus</taxon>
    </lineage>
</organism>
<dbReference type="Pfam" id="PF05705">
    <property type="entry name" value="DUF829"/>
    <property type="match status" value="1"/>
</dbReference>
<keyword evidence="8" id="KW-1185">Reference proteome</keyword>
<dbReference type="PANTHER" id="PTHR12265">
    <property type="entry name" value="TRANSMEMBRANE PROTEIN 53"/>
    <property type="match status" value="1"/>
</dbReference>
<dbReference type="PANTHER" id="PTHR12265:SF30">
    <property type="entry name" value="TRANSMEMBRANE PROTEIN 53"/>
    <property type="match status" value="1"/>
</dbReference>
<keyword evidence="4" id="KW-0472">Membrane</keyword>
<comment type="caution">
    <text evidence="7">The sequence shown here is derived from an EMBL/GenBank/DDBJ whole genome shotgun (WGS) entry which is preliminary data.</text>
</comment>
<keyword evidence="2" id="KW-0812">Transmembrane</keyword>
<feature type="non-terminal residue" evidence="7">
    <location>
        <position position="1"/>
    </location>
</feature>
<comment type="subcellular location">
    <subcellularLocation>
        <location evidence="6">Nucleus outer membrane</location>
        <topology evidence="6">Single-pass membrane protein</topology>
    </subcellularLocation>
</comment>
<keyword evidence="5" id="KW-0539">Nucleus</keyword>
<evidence type="ECO:0000256" key="5">
    <source>
        <dbReference type="ARBA" id="ARBA00023242"/>
    </source>
</evidence>
<evidence type="ECO:0000256" key="6">
    <source>
        <dbReference type="ARBA" id="ARBA00034303"/>
    </source>
</evidence>
<dbReference type="SUPFAM" id="SSF53474">
    <property type="entry name" value="alpha/beta-Hydrolases"/>
    <property type="match status" value="1"/>
</dbReference>
<dbReference type="OMA" id="VSHLANW"/>
<evidence type="ECO:0000313" key="8">
    <source>
        <dbReference type="Proteomes" id="UP000824469"/>
    </source>
</evidence>
<dbReference type="InterPro" id="IPR029058">
    <property type="entry name" value="AB_hydrolase_fold"/>
</dbReference>
<evidence type="ECO:0000313" key="7">
    <source>
        <dbReference type="EMBL" id="KAH9289362.1"/>
    </source>
</evidence>
<gene>
    <name evidence="7" type="ORF">KI387_033479</name>
</gene>
<sequence length="174" mass="19270">YGVLLEKFLARDRSLIDNIKGCVVDSAPVATPDPQVWASGFSAALLKKSSVAAKGLLKGKEGSTELAEFEIEPKPAVAETALLVMLEKFFKVVLKLPIVDRRLSDVLGLLSNQQPKCPQLYIYSSADRVIPVESVEAFIENQKKAGHEVRACNFERSPHVDHFRNFPDLYSTQL</sequence>
<keyword evidence="3" id="KW-1133">Transmembrane helix</keyword>